<accession>A0AAN9TC84</accession>
<gene>
    <name evidence="2" type="ORF">V9T40_010185</name>
</gene>
<evidence type="ECO:0000313" key="3">
    <source>
        <dbReference type="Proteomes" id="UP001367676"/>
    </source>
</evidence>
<feature type="compositionally biased region" description="Basic and acidic residues" evidence="1">
    <location>
        <begin position="42"/>
        <end position="51"/>
    </location>
</feature>
<evidence type="ECO:0000313" key="2">
    <source>
        <dbReference type="EMBL" id="KAK7577980.1"/>
    </source>
</evidence>
<reference evidence="2 3" key="1">
    <citation type="submission" date="2024-03" db="EMBL/GenBank/DDBJ databases">
        <title>Adaptation during the transition from Ophiocordyceps entomopathogen to insect associate is accompanied by gene loss and intensified selection.</title>
        <authorList>
            <person name="Ward C.M."/>
            <person name="Onetto C.A."/>
            <person name="Borneman A.R."/>
        </authorList>
    </citation>
    <scope>NUCLEOTIDE SEQUENCE [LARGE SCALE GENOMIC DNA]</scope>
    <source>
        <strain evidence="2">AWRI1</strain>
        <tissue evidence="2">Single Adult Female</tissue>
    </source>
</reference>
<protein>
    <submittedName>
        <fullName evidence="2">Uncharacterized protein</fullName>
    </submittedName>
</protein>
<feature type="region of interest" description="Disordered" evidence="1">
    <location>
        <begin position="32"/>
        <end position="51"/>
    </location>
</feature>
<comment type="caution">
    <text evidence="2">The sequence shown here is derived from an EMBL/GenBank/DDBJ whole genome shotgun (WGS) entry which is preliminary data.</text>
</comment>
<dbReference type="EMBL" id="JBBCAQ010000035">
    <property type="protein sequence ID" value="KAK7577980.1"/>
    <property type="molecule type" value="Genomic_DNA"/>
</dbReference>
<name>A0AAN9TC84_9HEMI</name>
<dbReference type="Proteomes" id="UP001367676">
    <property type="component" value="Unassembled WGS sequence"/>
</dbReference>
<proteinExistence type="predicted"/>
<dbReference type="AlphaFoldDB" id="A0AAN9TC84"/>
<evidence type="ECO:0000256" key="1">
    <source>
        <dbReference type="SAM" id="MobiDB-lite"/>
    </source>
</evidence>
<sequence length="79" mass="8528">MEPPSTTCGCGTAVQRSPSTLGNVAAVAAAATAAHSRRQRERMREREKRSEASTVLCLYSGSTAGGRKRDMRLVKYGKR</sequence>
<organism evidence="2 3">
    <name type="scientific">Parthenolecanium corni</name>
    <dbReference type="NCBI Taxonomy" id="536013"/>
    <lineage>
        <taxon>Eukaryota</taxon>
        <taxon>Metazoa</taxon>
        <taxon>Ecdysozoa</taxon>
        <taxon>Arthropoda</taxon>
        <taxon>Hexapoda</taxon>
        <taxon>Insecta</taxon>
        <taxon>Pterygota</taxon>
        <taxon>Neoptera</taxon>
        <taxon>Paraneoptera</taxon>
        <taxon>Hemiptera</taxon>
        <taxon>Sternorrhyncha</taxon>
        <taxon>Coccoidea</taxon>
        <taxon>Coccidae</taxon>
        <taxon>Parthenolecanium</taxon>
    </lineage>
</organism>
<keyword evidence="3" id="KW-1185">Reference proteome</keyword>